<keyword evidence="8" id="KW-1185">Reference proteome</keyword>
<protein>
    <submittedName>
        <fullName evidence="7">Uncharacterized protein</fullName>
    </submittedName>
</protein>
<evidence type="ECO:0000256" key="2">
    <source>
        <dbReference type="ARBA" id="ARBA00022448"/>
    </source>
</evidence>
<evidence type="ECO:0000256" key="3">
    <source>
        <dbReference type="ARBA" id="ARBA00022692"/>
    </source>
</evidence>
<dbReference type="SUPFAM" id="SSF103473">
    <property type="entry name" value="MFS general substrate transporter"/>
    <property type="match status" value="1"/>
</dbReference>
<evidence type="ECO:0000256" key="1">
    <source>
        <dbReference type="ARBA" id="ARBA00004141"/>
    </source>
</evidence>
<dbReference type="Proteomes" id="UP001465976">
    <property type="component" value="Unassembled WGS sequence"/>
</dbReference>
<dbReference type="InterPro" id="IPR011701">
    <property type="entry name" value="MFS"/>
</dbReference>
<dbReference type="PANTHER" id="PTHR23504">
    <property type="entry name" value="MAJOR FACILITATOR SUPERFAMILY DOMAIN-CONTAINING PROTEIN 10"/>
    <property type="match status" value="1"/>
</dbReference>
<proteinExistence type="predicted"/>
<name>A0ABR3F658_9AGAR</name>
<keyword evidence="3 6" id="KW-0812">Transmembrane</keyword>
<evidence type="ECO:0000256" key="6">
    <source>
        <dbReference type="SAM" id="Phobius"/>
    </source>
</evidence>
<evidence type="ECO:0000313" key="8">
    <source>
        <dbReference type="Proteomes" id="UP001465976"/>
    </source>
</evidence>
<feature type="transmembrane region" description="Helical" evidence="6">
    <location>
        <begin position="134"/>
        <end position="153"/>
    </location>
</feature>
<gene>
    <name evidence="7" type="ORF">V5O48_011225</name>
</gene>
<evidence type="ECO:0000256" key="4">
    <source>
        <dbReference type="ARBA" id="ARBA00022989"/>
    </source>
</evidence>
<feature type="transmembrane region" description="Helical" evidence="6">
    <location>
        <begin position="193"/>
        <end position="214"/>
    </location>
</feature>
<keyword evidence="4 6" id="KW-1133">Transmembrane helix</keyword>
<dbReference type="Pfam" id="PF07690">
    <property type="entry name" value="MFS_1"/>
    <property type="match status" value="1"/>
</dbReference>
<reference evidence="7 8" key="1">
    <citation type="submission" date="2024-02" db="EMBL/GenBank/DDBJ databases">
        <title>A draft genome for the cacao thread blight pathogen Marasmius crinis-equi.</title>
        <authorList>
            <person name="Cohen S.P."/>
            <person name="Baruah I.K."/>
            <person name="Amoako-Attah I."/>
            <person name="Bukari Y."/>
            <person name="Meinhardt L.W."/>
            <person name="Bailey B.A."/>
        </authorList>
    </citation>
    <scope>NUCLEOTIDE SEQUENCE [LARGE SCALE GENOMIC DNA]</scope>
    <source>
        <strain evidence="7 8">GH-76</strain>
    </source>
</reference>
<evidence type="ECO:0000313" key="7">
    <source>
        <dbReference type="EMBL" id="KAL0570734.1"/>
    </source>
</evidence>
<feature type="transmembrane region" description="Helical" evidence="6">
    <location>
        <begin position="103"/>
        <end position="128"/>
    </location>
</feature>
<keyword evidence="5 6" id="KW-0472">Membrane</keyword>
<feature type="transmembrane region" description="Helical" evidence="6">
    <location>
        <begin position="237"/>
        <end position="259"/>
    </location>
</feature>
<sequence length="630" mass="67448">MVHDYDEIVLALNAERVESVDMDEEAMNDVAFTEERIVVGEEEFQPIRGPDETVAPLPVANPLPLLSMVVLSIVMLSEFLSANVSAPFILFMVKDFAVEDASFWSGILVSTFFLSQFSSSMFWTALAGQTSPRFVLIVTLLGSAFSTLIFGCSKSLEIAMLSRLAQGIFGGGIGVARGSVTAIADASNEGKAWGILGFCWGMGGIAGAVIGGAFERPATKWPSHVLFSNALFVEFPYLLPCTIASLIVSAGGVLACFVAPDVGPRRKVQVSFDTEKPTPSLSHLLTVNETNFASRISSLRSIKPRPIPKKVSQLFNNAINTAPDSQTPLLSSSFGGYSAVATNDARGETMSIVSIPRSRPCSKTRFAGPRSFNHIPTGVDCTEDDTNHRGRGQTRNIHVHRPTSKAPSILSTVPVERFFPRTDTLDSVAEPAVPLPVPLPPIPEAQMKEAGRGEVAKLPMALIVQYGLLALHTTTHDQIFLSYFVSPYEEGGVGLGAGDFAQLIALMCIFQLFYQFYVYTKIGPPKGPFTHLALFRTSCVLFIVSYLSVALYRGMFSGGNLMLALIGSTAIRYCGITFAFTAIAILINSMTPPASVGYANGIAQSIASLARCVGPVVGGSVSGSSIFFTN</sequence>
<feature type="transmembrane region" description="Helical" evidence="6">
    <location>
        <begin position="493"/>
        <end position="517"/>
    </location>
</feature>
<accession>A0ABR3F658</accession>
<evidence type="ECO:0000256" key="5">
    <source>
        <dbReference type="ARBA" id="ARBA00023136"/>
    </source>
</evidence>
<comment type="subcellular location">
    <subcellularLocation>
        <location evidence="1">Membrane</location>
        <topology evidence="1">Multi-pass membrane protein</topology>
    </subcellularLocation>
</comment>
<dbReference type="Gene3D" id="1.20.1250.20">
    <property type="entry name" value="MFS general substrate transporter like domains"/>
    <property type="match status" value="2"/>
</dbReference>
<keyword evidence="2" id="KW-0813">Transport</keyword>
<feature type="transmembrane region" description="Helical" evidence="6">
    <location>
        <begin position="65"/>
        <end position="91"/>
    </location>
</feature>
<feature type="transmembrane region" description="Helical" evidence="6">
    <location>
        <begin position="529"/>
        <end position="549"/>
    </location>
</feature>
<dbReference type="PANTHER" id="PTHR23504:SF17">
    <property type="entry name" value="MAJOR FACILITATOR SUPERFAMILY (MFS) PROFILE DOMAIN-CONTAINING PROTEIN"/>
    <property type="match status" value="1"/>
</dbReference>
<feature type="transmembrane region" description="Helical" evidence="6">
    <location>
        <begin position="561"/>
        <end position="587"/>
    </location>
</feature>
<dbReference type="PRINTS" id="PR01035">
    <property type="entry name" value="TCRTETA"/>
</dbReference>
<comment type="caution">
    <text evidence="7">The sequence shown here is derived from an EMBL/GenBank/DDBJ whole genome shotgun (WGS) entry which is preliminary data.</text>
</comment>
<organism evidence="7 8">
    <name type="scientific">Marasmius crinis-equi</name>
    <dbReference type="NCBI Taxonomy" id="585013"/>
    <lineage>
        <taxon>Eukaryota</taxon>
        <taxon>Fungi</taxon>
        <taxon>Dikarya</taxon>
        <taxon>Basidiomycota</taxon>
        <taxon>Agaricomycotina</taxon>
        <taxon>Agaricomycetes</taxon>
        <taxon>Agaricomycetidae</taxon>
        <taxon>Agaricales</taxon>
        <taxon>Marasmiineae</taxon>
        <taxon>Marasmiaceae</taxon>
        <taxon>Marasmius</taxon>
    </lineage>
</organism>
<dbReference type="InterPro" id="IPR001958">
    <property type="entry name" value="Tet-R_TetA/multi-R_MdtG-like"/>
</dbReference>
<dbReference type="InterPro" id="IPR036259">
    <property type="entry name" value="MFS_trans_sf"/>
</dbReference>
<dbReference type="EMBL" id="JBAHYK010000883">
    <property type="protein sequence ID" value="KAL0570734.1"/>
    <property type="molecule type" value="Genomic_DNA"/>
</dbReference>